<dbReference type="GO" id="GO:0019867">
    <property type="term" value="C:outer membrane"/>
    <property type="evidence" value="ECO:0007669"/>
    <property type="project" value="InterPro"/>
</dbReference>
<dbReference type="SUPFAM" id="SSF103515">
    <property type="entry name" value="Autotransporter"/>
    <property type="match status" value="1"/>
</dbReference>
<protein>
    <recommendedName>
        <fullName evidence="3">Autotransporter domain-containing protein</fullName>
    </recommendedName>
</protein>
<evidence type="ECO:0000313" key="5">
    <source>
        <dbReference type="Proteomes" id="UP000494272"/>
    </source>
</evidence>
<accession>A0A6S7E331</accession>
<evidence type="ECO:0000313" key="4">
    <source>
        <dbReference type="EMBL" id="CAB3894354.1"/>
    </source>
</evidence>
<dbReference type="InterPro" id="IPR051551">
    <property type="entry name" value="Autotransporter_adhesion"/>
</dbReference>
<feature type="compositionally biased region" description="Pro residues" evidence="2">
    <location>
        <begin position="2841"/>
        <end position="2852"/>
    </location>
</feature>
<evidence type="ECO:0000259" key="3">
    <source>
        <dbReference type="PROSITE" id="PS51208"/>
    </source>
</evidence>
<dbReference type="RefSeq" id="WP_175167872.1">
    <property type="nucleotide sequence ID" value="NZ_CADIKW010000009.1"/>
</dbReference>
<feature type="compositionally biased region" description="Pro residues" evidence="2">
    <location>
        <begin position="3097"/>
        <end position="3115"/>
    </location>
</feature>
<dbReference type="PROSITE" id="PS51208">
    <property type="entry name" value="AUTOTRANSPORTER"/>
    <property type="match status" value="1"/>
</dbReference>
<dbReference type="GeneID" id="94357685"/>
<dbReference type="CDD" id="cd01344">
    <property type="entry name" value="PL2_Passenger_AT"/>
    <property type="match status" value="1"/>
</dbReference>
<evidence type="ECO:0000256" key="1">
    <source>
        <dbReference type="ARBA" id="ARBA00022729"/>
    </source>
</evidence>
<keyword evidence="1" id="KW-0732">Signal</keyword>
<evidence type="ECO:0000256" key="2">
    <source>
        <dbReference type="SAM" id="MobiDB-lite"/>
    </source>
</evidence>
<dbReference type="InterPro" id="IPR013425">
    <property type="entry name" value="Autotrns_rpt"/>
</dbReference>
<dbReference type="InterPro" id="IPR005546">
    <property type="entry name" value="Autotransporte_beta"/>
</dbReference>
<dbReference type="SMART" id="SM00869">
    <property type="entry name" value="Autotransporter"/>
    <property type="match status" value="1"/>
</dbReference>
<dbReference type="InterPro" id="IPR006315">
    <property type="entry name" value="OM_autotransptr_brl_dom"/>
</dbReference>
<organism evidence="4 5">
    <name type="scientific">Achromobacter dolens</name>
    <dbReference type="NCBI Taxonomy" id="1287738"/>
    <lineage>
        <taxon>Bacteria</taxon>
        <taxon>Pseudomonadati</taxon>
        <taxon>Pseudomonadota</taxon>
        <taxon>Betaproteobacteria</taxon>
        <taxon>Burkholderiales</taxon>
        <taxon>Alcaligenaceae</taxon>
        <taxon>Achromobacter</taxon>
    </lineage>
</organism>
<dbReference type="NCBIfam" id="TIGR01414">
    <property type="entry name" value="autotrans_barl"/>
    <property type="match status" value="2"/>
</dbReference>
<dbReference type="PANTHER" id="PTHR35037">
    <property type="entry name" value="C-TERMINAL REGION OF AIDA-LIKE PROTEIN"/>
    <property type="match status" value="1"/>
</dbReference>
<dbReference type="Pfam" id="PF12951">
    <property type="entry name" value="PATR"/>
    <property type="match status" value="19"/>
</dbReference>
<dbReference type="Proteomes" id="UP000494272">
    <property type="component" value="Unassembled WGS sequence"/>
</dbReference>
<feature type="compositionally biased region" description="Pro residues" evidence="2">
    <location>
        <begin position="2864"/>
        <end position="2884"/>
    </location>
</feature>
<dbReference type="Pfam" id="PF18883">
    <property type="entry name" value="AC_1"/>
    <property type="match status" value="1"/>
</dbReference>
<feature type="compositionally biased region" description="Pro residues" evidence="2">
    <location>
        <begin position="3008"/>
        <end position="3060"/>
    </location>
</feature>
<feature type="compositionally biased region" description="Pro residues" evidence="2">
    <location>
        <begin position="3081"/>
        <end position="3090"/>
    </location>
</feature>
<name>A0A6S7E331_9BURK</name>
<feature type="compositionally biased region" description="Pro residues" evidence="2">
    <location>
        <begin position="2696"/>
        <end position="2780"/>
    </location>
</feature>
<dbReference type="EMBL" id="CADIKW010000009">
    <property type="protein sequence ID" value="CAB3894354.1"/>
    <property type="molecule type" value="Genomic_DNA"/>
</dbReference>
<dbReference type="Gene3D" id="2.40.128.130">
    <property type="entry name" value="Autotransporter beta-domain"/>
    <property type="match status" value="1"/>
</dbReference>
<feature type="compositionally biased region" description="Pro residues" evidence="2">
    <location>
        <begin position="2813"/>
        <end position="2834"/>
    </location>
</feature>
<dbReference type="SUPFAM" id="SSF51126">
    <property type="entry name" value="Pectin lyase-like"/>
    <property type="match status" value="7"/>
</dbReference>
<feature type="region of interest" description="Disordered" evidence="2">
    <location>
        <begin position="3187"/>
        <end position="3214"/>
    </location>
</feature>
<feature type="domain" description="Autotransporter" evidence="3">
    <location>
        <begin position="3190"/>
        <end position="3479"/>
    </location>
</feature>
<dbReference type="InterPro" id="IPR012332">
    <property type="entry name" value="Autotransporter_pectin_lyase_C"/>
</dbReference>
<feature type="compositionally biased region" description="Basic and acidic residues" evidence="2">
    <location>
        <begin position="2781"/>
        <end position="2792"/>
    </location>
</feature>
<gene>
    <name evidence="4" type="ORF">LMG26841_04140</name>
</gene>
<feature type="compositionally biased region" description="Pro residues" evidence="2">
    <location>
        <begin position="2896"/>
        <end position="2948"/>
    </location>
</feature>
<dbReference type="NCBIfam" id="TIGR02601">
    <property type="entry name" value="autotrns_rpt"/>
    <property type="match status" value="17"/>
</dbReference>
<keyword evidence="5" id="KW-1185">Reference proteome</keyword>
<dbReference type="InterPro" id="IPR043990">
    <property type="entry name" value="AC_1"/>
</dbReference>
<feature type="region of interest" description="Disordered" evidence="2">
    <location>
        <begin position="2592"/>
        <end position="3115"/>
    </location>
</feature>
<dbReference type="InterPro" id="IPR036709">
    <property type="entry name" value="Autotransporte_beta_dom_sf"/>
</dbReference>
<dbReference type="Gene3D" id="2.160.20.20">
    <property type="match status" value="7"/>
</dbReference>
<proteinExistence type="predicted"/>
<reference evidence="4 5" key="1">
    <citation type="submission" date="2020-04" db="EMBL/GenBank/DDBJ databases">
        <authorList>
            <person name="De Canck E."/>
        </authorList>
    </citation>
    <scope>NUCLEOTIDE SEQUENCE [LARGE SCALE GENOMIC DNA]</scope>
    <source>
        <strain evidence="4 5">LMG 26841</strain>
    </source>
</reference>
<feature type="compositionally biased region" description="Pro residues" evidence="2">
    <location>
        <begin position="2609"/>
        <end position="2668"/>
    </location>
</feature>
<sequence>MTISHWPEPFATCAALKKDSAGTPSAPRVPFRLNRTTAALCAGLMVSGSFSTAIAATGVQTVSLPAQEDPYSLEEVDGLGATGSSAYVISSPDGADVEANRVSVDGRTVVTGGKGSGVYTTGGSAIRGAGFSVSNAGILLGGSGGDSARSGWNVTAAASAGSAISGSRLNITNRLVIQGGSGSSGMGDYYSWGQPYSSAAPGGLGGNGIQGDGLRIINAGGAQILGGAGGAGGRVSLAGRGAAGGDGGTAISGSNLTIINSGDIEKGAGGAGTGIAKSGRDGAAISLTGGENSLTLEAGSSIDGNIVLSHDDKTLGAPRLSILNRGGSSARVKGDVIVGAGADAGFAGNPMTVDGSVRLGDGAMLSITSASAPSGESPASMQARTVSIGTDVGFNLSGVGQGSATDALLFSATGGKIEGDFAHVAIGGKKAAHDAADPTQWISDYLTLRTRKSDDGEHFLGSWRLAWFDTPPKAHGTFLIGDDEAFTVGAALSKVEATDDWDGNSLTKQGPGTLILSGDNTYSGDTVVEAGTLRVGNNGATGAVAGNIVNQGELVFERSDAATYAGVISGAGTVTQAGTGALTLSNQNTYTGATAITAGTLYTAVADAMAYSTALSVWADAEWNLDGHSQTLAAGATLTNRGVIRTAGADLRGSDLTFTNTNRGSIDAGDGALVLTGGANTLTLERGARMAGGVKLSAGADADHLTALRIVNNVDSLVSGTLTAAAHTRLTLAGKGLTFSGDAALGAGALAFEPGSSLSARAVSFDEGATVSAGLTGWDQHPVRLITTTGGITGAWRAGEVLVNGSAAPEYGYLNTDGRNMQYSLRWDGLDAAASGTFHVADGKTFEVTGALSNNTAQVNPDWDGRRLTKAGGGTLVLSADNLYDAGTRVLEGTLQLGKGGATGSVQGDIVNEGLLVFDHGAEAAAYAGQISGSGSVAKNGAGTMTLTGDHLYTGRTTINAGTLRIGDGGATGSLQANVANNAALVFNRGDSLTYGGRLSGTGSLTQAGAGTLILTGTNIYSGDTRVDAGTLQFGAPGADTSLNVLSGGITVAPGATLARDPSATLRVGGNVMIGAGSTLLLRDTMQITSSSPGLTMGTLNIGADATLHLPNFVDRPAAEVELFRSAGGIGGDFAHVVLGEAYVPEADYRKLTVRKSGSSFLAGYGLSWYAHPSMSHGTFTLDTDDTVSEALKDVAASTDPDKRWNGASLTKQGLGTLTLTGENSYRGGTVVRAGTLRIGDGGTAGVVTGNMSIEDGAALVFDHSDDVAVFMGTIAGAGTITKKGTNTLSLWADGRGYAGVTTIEGGTLKVGSSGYGGYTLAMLAGDIIDHGTLEFRAVSGQYNDVISGSGGVKVTSSAVTFVGENSYSGLTTLDNGRLYIGNRGTTGSLAGDIHIQSGSVGFQRSDALEYGGVISGAGSVAQGNLYGGGGGTLTLTGDNSYTGGTSIYGGTLRIGKGGTAGSVVGNISNSGALVFDRSDDVQYTGVVSGGGSVTQDGGGRLLLTAANTYTGDTLINAGVLQLGDGGAGGSVAGNIVNNATLIFDRGNAVTYAGRISGNGELIKQGANTLTLGASNTYGGSTAINAGTLKFAGGAIAANTLGGRVAVADGASLAIQVPASVRVSDQVALRQGSTLALQDAMKGIASGPGLAASKVSIGDDVTLALSGIAHKIQRDVLLFSADEAIEGEFSRVATDGFERPVDYLTLTTRKSDDGKQYLADYDLTWLLGNGQADGLFTIATGLAQTIEDALTNADANTATGWDGSSLTKQGGGTLVLTGDNTYTGATTIAAGTLALGAGGATGSVTGDVVNQGALVFNRGDAVTYSGEISGAGTVTKKGSNTLTLTGDNTYTGRTTIEAGSLRVGDGGASGALAGDIAFQNASGSLVFDRSDASRYGGVVSGAVGVAKNGAGTLVLSGDNTYTGGTVINAGALQLGDGGGGGSVRGNIVNNGALVFDHGSEALNTGDISGTGTVIQTGAGVQVLGGGNSYSGDTAIRAGTLRFGNGTAAVSTLAGGIDVADGATLSVHAPATVALSGAVVLENGATLSMLDPLKSGAPFGNLTASKVRIGDNVSLDLSGFVHKPNQTKVLFSAADGIEGDFARVRSDGFQKKVDYLTVVTRKSEDQKRYLASYGLSWLADNGLEHGTFTLAAGEQDTVDVSLMDVKPSAHWDGASLTKQGAGMLTLTGDHIYSGDTTIVAGTLALGAGGNTGSITGDIANRGTLVFNRANAATYAGVISGAGVVTKKGPNVLTLAGDNTYTGLTTVEGGTLRIGDGGTSGSLASDVTFTGLGSMVFDRSDASQYAGVIKGGGVGVQKNGAGTLILSGDNTYTGNTVINAGVLQLGDGRVSGSVGGAIVNNAVLAFDRSDAVTFSNAISGTGDVIKRGNNTLTLRYGSTHKGETRIEAGTLKIGVANAFAQSSGLTVAPGAILNLGGPGYQAIRQLDNRGIILFNDQGAPAAGGGIQVVGNMRHGGMLMLNTCADCAGQVYVQDGDWVGDGGTVSFGTVLGGDASKTDQLRISGAASGTTYVVVTNEGGAGAQTIEGIELIRTGTSTADAFVQRGRIAAGAYDYHLQKGSASGKNENNWYLTSFIAPPEKPSEPPADEPEAPPVDEPAVPPVDAPVVPPAEKPSVPPVDKPEVPPVDGPVVPPTDKPEAPPVETPSVPPADKPEVPSVDAPPVPPADKPEVPSVDAPVVPPTDKPEAPPVDAPVVPPTDQPEAPPVETPSVPPADKPEVPPVEAPSVPPADKPEVPPVDAPVVPPTDKPEAPPAETPSVPPADKPEVPPADKPEVPSVDAPPVPPADKPEVPSVDAPPVPPADKPEVPPVDAPEVPPTDKPEAPPAEAPSLPPADKPEVPSVDAPVVPPADKPEVPPVETPSVPPTDKPEVPSVDAPVVPPADKPEVPPVETPPVPPADKPEVPPVDAPPVPPADKPEAPPAEAPSLPPADKPEVPSVDAPVVLPADKPEVPPVDAPEVPPTDKPEAPSVDAPVVPPTDKPEVPSVDAPVVPPADKPEVPPVDAPGVPPADKPEVPPVDAPPVPPADKPEAPPAEAPSLPPADKPEVPSVDAPVVLPADKPEVPPVDAPEVPPTDKPDVPPVETPSVPPTDKPEVPPVEAPGVPPADMPAIPPADKPVIEPGDDHASGGVGVGRVRVHRPEMGSYAANMAAAGTLFDMSLSDRQSAESVDPVTGAHGHGWARMASGRSRGSLSDGQNRYSADRSMLQLGGSFAGGAFGGRDAWQLGVMAGYGSHRSKTRNRLSGYQSRGDVVGYGLGLYGTWYQDASARSGLYVDSWALYNRFDNTVKGEGLAAEKYKSQGITGSVEVGYVLETGAYATRGGRENRYAVRPQAQVIWSGVKAGEHTERTGTTVKGVGGDKLQTRLGARFSMTSRQASPDPAKAGGFETFLEVNWVHTPRPYGVSVDDTRVLIQGSKHVVEMSAGVQGELNERVSISANLMQRHGSQGYRDTQGGVSLKLRF</sequence>
<dbReference type="InterPro" id="IPR011050">
    <property type="entry name" value="Pectin_lyase_fold/virulence"/>
</dbReference>
<dbReference type="PANTHER" id="PTHR35037:SF3">
    <property type="entry name" value="C-TERMINAL REGION OF AIDA-LIKE PROTEIN"/>
    <property type="match status" value="1"/>
</dbReference>
<feature type="compositionally biased region" description="Pro residues" evidence="2">
    <location>
        <begin position="2969"/>
        <end position="2978"/>
    </location>
</feature>
<dbReference type="PRINTS" id="PR01217">
    <property type="entry name" value="PRICHEXTENSN"/>
</dbReference>